<keyword evidence="4" id="KW-0325">Glycoprotein</keyword>
<evidence type="ECO:0000313" key="5">
    <source>
        <dbReference type="EMBL" id="KAG5553865.1"/>
    </source>
</evidence>
<evidence type="ECO:0000256" key="2">
    <source>
        <dbReference type="ARBA" id="ARBA00022729"/>
    </source>
</evidence>
<evidence type="ECO:0000256" key="4">
    <source>
        <dbReference type="ARBA" id="ARBA00023180"/>
    </source>
</evidence>
<dbReference type="InterPro" id="IPR035669">
    <property type="entry name" value="SGNH_plant_lipase-like"/>
</dbReference>
<proteinExistence type="inferred from homology"/>
<evidence type="ECO:0000256" key="1">
    <source>
        <dbReference type="ARBA" id="ARBA00008668"/>
    </source>
</evidence>
<reference evidence="5" key="1">
    <citation type="submission" date="2020-08" db="EMBL/GenBank/DDBJ databases">
        <title>Plant Genome Project.</title>
        <authorList>
            <person name="Zhang R.-G."/>
        </authorList>
    </citation>
    <scope>NUCLEOTIDE SEQUENCE</scope>
    <source>
        <strain evidence="5">WSP0</strain>
        <tissue evidence="5">Leaf</tissue>
    </source>
</reference>
<dbReference type="SUPFAM" id="SSF52266">
    <property type="entry name" value="SGNH hydrolase"/>
    <property type="match status" value="1"/>
</dbReference>
<dbReference type="InterPro" id="IPR001087">
    <property type="entry name" value="GDSL"/>
</dbReference>
<gene>
    <name evidence="5" type="ORF">RHGRI_011662</name>
</gene>
<protein>
    <recommendedName>
        <fullName evidence="7">GDSL esterase/lipase</fullName>
    </recommendedName>
</protein>
<name>A0AAV6KN62_9ERIC</name>
<evidence type="ECO:0008006" key="7">
    <source>
        <dbReference type="Google" id="ProtNLM"/>
    </source>
</evidence>
<dbReference type="AlphaFoldDB" id="A0AAV6KN62"/>
<keyword evidence="2" id="KW-0732">Signal</keyword>
<evidence type="ECO:0000256" key="3">
    <source>
        <dbReference type="ARBA" id="ARBA00022801"/>
    </source>
</evidence>
<dbReference type="Pfam" id="PF00657">
    <property type="entry name" value="Lipase_GDSL"/>
    <property type="match status" value="1"/>
</dbReference>
<evidence type="ECO:0000313" key="6">
    <source>
        <dbReference type="Proteomes" id="UP000823749"/>
    </source>
</evidence>
<dbReference type="GO" id="GO:0016788">
    <property type="term" value="F:hydrolase activity, acting on ester bonds"/>
    <property type="evidence" value="ECO:0007669"/>
    <property type="project" value="InterPro"/>
</dbReference>
<dbReference type="Gene3D" id="3.40.50.1110">
    <property type="entry name" value="SGNH hydrolase"/>
    <property type="match status" value="1"/>
</dbReference>
<comment type="caution">
    <text evidence="5">The sequence shown here is derived from an EMBL/GenBank/DDBJ whole genome shotgun (WGS) entry which is preliminary data.</text>
</comment>
<comment type="similarity">
    <text evidence="1">Belongs to the 'GDSL' lipolytic enzyme family.</text>
</comment>
<dbReference type="EMBL" id="JACTNZ010000004">
    <property type="protein sequence ID" value="KAG5553865.1"/>
    <property type="molecule type" value="Genomic_DNA"/>
</dbReference>
<dbReference type="Proteomes" id="UP000823749">
    <property type="component" value="Chromosome 4"/>
</dbReference>
<dbReference type="CDD" id="cd01837">
    <property type="entry name" value="SGNH_plant_lipase_like"/>
    <property type="match status" value="1"/>
</dbReference>
<sequence>MVVAGSRGGGGGRWCRAVGLAGGVVAVLLPFRLPSPSPGASLPLQYKPFQGHYHNITAKVMASSPLVVSPLFLLTLASSCLLFLQPHPCNANSLISCLFDKIYNFGDSISDTGNIIRQKPINPAATPFASLPYGETFFKHATGRCANGRLMIDFIANASGLPFLNPYLEKDADFRHGVNFAVGGATALPAEFLAEKNIVNLYTNSSLKLQLDWMSKHLDCTRTIEGGCLEKRKTSLFVLGEIGGNDYGYSLIEGIKTMQEIKNLVPEVVATIISGVRRVIMSYGAVRVVVPGIFANGCFPIFLTVYQTNNSSAYDKRGCLKEIDSIAYYHNKKLQEAIQELKSEYPDVIIVYVDYNRAFQWLFDHAVRLGFDGKSTQKACCGIGGDYNFDFTNLCNSEVPVCPNPNQFISWDGIHLTEAAYKRMAEWLIDDMLPKLQCCV</sequence>
<dbReference type="PANTHER" id="PTHR22835:SF517">
    <property type="entry name" value="GDSL-LIKE LIPASE_ACYLHYDROLASE FAMILY PROTEIN, EXPRESSED"/>
    <property type="match status" value="1"/>
</dbReference>
<accession>A0AAV6KN62</accession>
<dbReference type="InterPro" id="IPR036514">
    <property type="entry name" value="SGNH_hydro_sf"/>
</dbReference>
<keyword evidence="6" id="KW-1185">Reference proteome</keyword>
<keyword evidence="3" id="KW-0378">Hydrolase</keyword>
<organism evidence="5 6">
    <name type="scientific">Rhododendron griersonianum</name>
    <dbReference type="NCBI Taxonomy" id="479676"/>
    <lineage>
        <taxon>Eukaryota</taxon>
        <taxon>Viridiplantae</taxon>
        <taxon>Streptophyta</taxon>
        <taxon>Embryophyta</taxon>
        <taxon>Tracheophyta</taxon>
        <taxon>Spermatophyta</taxon>
        <taxon>Magnoliopsida</taxon>
        <taxon>eudicotyledons</taxon>
        <taxon>Gunneridae</taxon>
        <taxon>Pentapetalae</taxon>
        <taxon>asterids</taxon>
        <taxon>Ericales</taxon>
        <taxon>Ericaceae</taxon>
        <taxon>Ericoideae</taxon>
        <taxon>Rhodoreae</taxon>
        <taxon>Rhododendron</taxon>
    </lineage>
</organism>
<dbReference type="PANTHER" id="PTHR22835">
    <property type="entry name" value="ZINC FINGER FYVE DOMAIN CONTAINING PROTEIN"/>
    <property type="match status" value="1"/>
</dbReference>